<dbReference type="GO" id="GO:0020037">
    <property type="term" value="F:heme binding"/>
    <property type="evidence" value="ECO:0007669"/>
    <property type="project" value="InterPro"/>
</dbReference>
<dbReference type="EMBL" id="VHSG01000017">
    <property type="protein sequence ID" value="TQV74180.1"/>
    <property type="molecule type" value="Genomic_DNA"/>
</dbReference>
<evidence type="ECO:0000256" key="4">
    <source>
        <dbReference type="PROSITE-ProRule" id="PRU00433"/>
    </source>
</evidence>
<keyword evidence="2 4" id="KW-0479">Metal-binding</keyword>
<dbReference type="OrthoDB" id="188778at2"/>
<evidence type="ECO:0000256" key="2">
    <source>
        <dbReference type="ARBA" id="ARBA00022723"/>
    </source>
</evidence>
<dbReference type="InterPro" id="IPR036909">
    <property type="entry name" value="Cyt_c-like_dom_sf"/>
</dbReference>
<dbReference type="GO" id="GO:0046872">
    <property type="term" value="F:metal ion binding"/>
    <property type="evidence" value="ECO:0007669"/>
    <property type="project" value="UniProtKB-KW"/>
</dbReference>
<feature type="domain" description="Cytochrome c" evidence="5">
    <location>
        <begin position="19"/>
        <end position="108"/>
    </location>
</feature>
<keyword evidence="1 4" id="KW-0349">Heme</keyword>
<dbReference type="Gene3D" id="1.10.760.10">
    <property type="entry name" value="Cytochrome c-like domain"/>
    <property type="match status" value="1"/>
</dbReference>
<dbReference type="AlphaFoldDB" id="A0A545TAE3"/>
<evidence type="ECO:0000313" key="6">
    <source>
        <dbReference type="EMBL" id="TQV74180.1"/>
    </source>
</evidence>
<dbReference type="InterPro" id="IPR009056">
    <property type="entry name" value="Cyt_c-like_dom"/>
</dbReference>
<evidence type="ECO:0000256" key="1">
    <source>
        <dbReference type="ARBA" id="ARBA00022617"/>
    </source>
</evidence>
<dbReference type="Proteomes" id="UP000319732">
    <property type="component" value="Unassembled WGS sequence"/>
</dbReference>
<gene>
    <name evidence="6" type="ORF">FKG94_16365</name>
</gene>
<keyword evidence="7" id="KW-1185">Reference proteome</keyword>
<dbReference type="GO" id="GO:0009055">
    <property type="term" value="F:electron transfer activity"/>
    <property type="evidence" value="ECO:0007669"/>
    <property type="project" value="InterPro"/>
</dbReference>
<protein>
    <recommendedName>
        <fullName evidence="5">Cytochrome c domain-containing protein</fullName>
    </recommendedName>
</protein>
<comment type="caution">
    <text evidence="6">The sequence shown here is derived from an EMBL/GenBank/DDBJ whole genome shotgun (WGS) entry which is preliminary data.</text>
</comment>
<evidence type="ECO:0000259" key="5">
    <source>
        <dbReference type="PROSITE" id="PS51007"/>
    </source>
</evidence>
<evidence type="ECO:0000256" key="3">
    <source>
        <dbReference type="ARBA" id="ARBA00023004"/>
    </source>
</evidence>
<dbReference type="RefSeq" id="WP_142905403.1">
    <property type="nucleotide sequence ID" value="NZ_ML660096.1"/>
</dbReference>
<dbReference type="Pfam" id="PF00034">
    <property type="entry name" value="Cytochrom_C"/>
    <property type="match status" value="1"/>
</dbReference>
<proteinExistence type="predicted"/>
<keyword evidence="3 4" id="KW-0408">Iron</keyword>
<organism evidence="6 7">
    <name type="scientific">Exilibacterium tricleocarpae</name>
    <dbReference type="NCBI Taxonomy" id="2591008"/>
    <lineage>
        <taxon>Bacteria</taxon>
        <taxon>Pseudomonadati</taxon>
        <taxon>Pseudomonadota</taxon>
        <taxon>Gammaproteobacteria</taxon>
        <taxon>Cellvibrionales</taxon>
        <taxon>Cellvibrionaceae</taxon>
        <taxon>Exilibacterium</taxon>
    </lineage>
</organism>
<reference evidence="6 7" key="1">
    <citation type="submission" date="2019-06" db="EMBL/GenBank/DDBJ databases">
        <title>Whole genome sequence for Cellvibrionaceae sp. R142.</title>
        <authorList>
            <person name="Wang G."/>
        </authorList>
    </citation>
    <scope>NUCLEOTIDE SEQUENCE [LARGE SCALE GENOMIC DNA]</scope>
    <source>
        <strain evidence="6 7">R142</strain>
    </source>
</reference>
<name>A0A545TAE3_9GAMM</name>
<accession>A0A545TAE3</accession>
<sequence length="113" mass="12065">MSILKKVGILKVKLSVVFLVVLSGLPVVADEAAKSLPLVELCKKCHGPGGESAIPGWPPIAGMTKSELVSKLKGYRAKLVPESRMADVTHNFTDDQIEVIAQYYAELGSGDSK</sequence>
<evidence type="ECO:0000313" key="7">
    <source>
        <dbReference type="Proteomes" id="UP000319732"/>
    </source>
</evidence>
<dbReference type="SUPFAM" id="SSF46626">
    <property type="entry name" value="Cytochrome c"/>
    <property type="match status" value="1"/>
</dbReference>
<dbReference type="PROSITE" id="PS51007">
    <property type="entry name" value="CYTC"/>
    <property type="match status" value="1"/>
</dbReference>